<dbReference type="Proteomes" id="UP000009168">
    <property type="component" value="Unassembled WGS sequence"/>
</dbReference>
<dbReference type="EMBL" id="GG662299">
    <property type="protein sequence ID" value="EAS06334.2"/>
    <property type="molecule type" value="Genomic_DNA"/>
</dbReference>
<dbReference type="OrthoDB" id="296921at2759"/>
<evidence type="ECO:0000313" key="5">
    <source>
        <dbReference type="Proteomes" id="UP000009168"/>
    </source>
</evidence>
<keyword evidence="3" id="KW-0732">Signal</keyword>
<dbReference type="RefSeq" id="XP_001026579.2">
    <property type="nucleotide sequence ID" value="XM_001026579.2"/>
</dbReference>
<feature type="transmembrane region" description="Helical" evidence="2">
    <location>
        <begin position="754"/>
        <end position="773"/>
    </location>
</feature>
<keyword evidence="2 4" id="KW-0812">Transmembrane</keyword>
<keyword evidence="2" id="KW-0472">Membrane</keyword>
<keyword evidence="2" id="KW-1133">Transmembrane helix</keyword>
<feature type="transmembrane region" description="Helical" evidence="2">
    <location>
        <begin position="1218"/>
        <end position="1246"/>
    </location>
</feature>
<dbReference type="PANTHER" id="PTHR31513">
    <property type="entry name" value="EPHRIN TYPE-B RECEPTOR"/>
    <property type="match status" value="1"/>
</dbReference>
<evidence type="ECO:0000256" key="1">
    <source>
        <dbReference type="SAM" id="MobiDB-lite"/>
    </source>
</evidence>
<feature type="signal peptide" evidence="3">
    <location>
        <begin position="1"/>
        <end position="38"/>
    </location>
</feature>
<keyword evidence="5" id="KW-1185">Reference proteome</keyword>
<dbReference type="GeneID" id="7826701"/>
<evidence type="ECO:0000313" key="4">
    <source>
        <dbReference type="EMBL" id="EAS06334.2"/>
    </source>
</evidence>
<organism evidence="4 5">
    <name type="scientific">Tetrahymena thermophila (strain SB210)</name>
    <dbReference type="NCBI Taxonomy" id="312017"/>
    <lineage>
        <taxon>Eukaryota</taxon>
        <taxon>Sar</taxon>
        <taxon>Alveolata</taxon>
        <taxon>Ciliophora</taxon>
        <taxon>Intramacronucleata</taxon>
        <taxon>Oligohymenophorea</taxon>
        <taxon>Hymenostomatida</taxon>
        <taxon>Tetrahymenina</taxon>
        <taxon>Tetrahymenidae</taxon>
        <taxon>Tetrahymena</taxon>
    </lineage>
</organism>
<sequence length="1250" mass="143500">MAKHQLKKSLFHGNHFLKKFVPLFLMIDIAFCAQLASAQNNTILNQIDQDLKIQLQDDPCTLQNQNYVNYEFSFDTSCAEIKIQNVILTFNKPNTEAQNGYNLQLQGNVIIDNLTIIKLNQVQDVDFEINLQIQFSNSLSISNSNIQGLQDCILNSDSNYINGNLQNSSVQIQNTNLTSQRILIMAGGVSIITSQLISLENFCKTKFCSCDSLVGCPLDSNAYSFYTSSNAIYLSLLQDYDLNSQTFNISASLSRYNQPDLYTLLSNNVFNDQNLMRVQLLIFSFGNLGIQNSSSLEASNIAIYAQQITQQTSHITTTGRGCPISSGLGCGVYDQSNSISCGSTGGSYGGQGANAQNISLVSSNICNEIQSRPLYGNPFNPIFEGSGGGGDETDTNISQNSSSGGGVIYLESILQVYINQKSTIQSNGNGTNDKNYSNGGGSGGSIQIHTQYLSGNDSLVMSNGGDGFFQGGPGSGGRIKLNFTQWDNLTIWTMLSYDTIEVITNSGASILNQQTKNQNTSPLYLPQQSQVEAQNGSIMTSPCPKQYQITQGYKCEICPPGFYNLYLGWSRCSPCQYSGSHFHYQNNVNQNDICKIQCNEDYTNVNEKCLDSAQAFVHKVGGWDVIIPVITFFVCLASFVFFKHLKNNKRKRTISDFKLQQALYNNNSSQNNNNNNNNYNNNIYDDQEFQLESQKRPDFHVEDLPYHMKRIYLHGENTHKKPWKLIPQDEEFEIDELAQTFNDLTKYSKFQTRILWFFKLIYIVSYFWFSRYMKQKNLIILKKVIREHKVMKRFYQNDEDAEQYKYKLSTSQDLSLAYIDIFNYNISVLNWQNKTNFPVCLVLAGKGSFISPFHVCIDDPLCKSLYFTFQQQDEMDSDENILKFETYLKEFNSLAKLIDYSTREKTFLENFSKLVKYVDKQNKKFFSHFGIEADICIHKLVRDKYISKHQNANLFNYNERNLQSRIIMLSYKDQGELINCLKDTHYLKNYSRFYEIKISLNFYIIDEIIHNDQVEIKTEHNINKQIQTYINYDQQDEEVNHLRIKVMKKNYSESQERIEAFIPRYDQLNYDDENQNDSVVEERKCLWLVLIFFYLRRLFGVFKSSFLAYRQTQLSTNTLGILMFVSMMFHFVSVICTFISFFIISSDDGAYKKVEIYIILIIYPFCFAISPLIMIVWLVKHTEKIGKTFMLFNYNAFYTYIAIAIFGLLDIVREQDTMHILIGIAKIIGLLTTWLMSYFGSGYILLQEFI</sequence>
<dbReference type="PANTHER" id="PTHR31513:SF2">
    <property type="entry name" value="MRAZ"/>
    <property type="match status" value="1"/>
</dbReference>
<feature type="transmembrane region" description="Helical" evidence="2">
    <location>
        <begin position="1121"/>
        <end position="1144"/>
    </location>
</feature>
<feature type="region of interest" description="Disordered" evidence="1">
    <location>
        <begin position="380"/>
        <end position="401"/>
    </location>
</feature>
<dbReference type="eggNOG" id="ENOG502RT2F">
    <property type="taxonomic scope" value="Eukaryota"/>
</dbReference>
<dbReference type="InParanoid" id="I7MJK0"/>
<evidence type="ECO:0000256" key="2">
    <source>
        <dbReference type="SAM" id="Phobius"/>
    </source>
</evidence>
<feature type="chain" id="PRO_5003712573" evidence="3">
    <location>
        <begin position="39"/>
        <end position="1250"/>
    </location>
</feature>
<name>I7MJK0_TETTS</name>
<accession>I7MJK0</accession>
<dbReference type="AlphaFoldDB" id="I7MJK0"/>
<reference evidence="5" key="1">
    <citation type="journal article" date="2006" name="PLoS Biol.">
        <title>Macronuclear genome sequence of the ciliate Tetrahymena thermophila, a model eukaryote.</title>
        <authorList>
            <person name="Eisen J.A."/>
            <person name="Coyne R.S."/>
            <person name="Wu M."/>
            <person name="Wu D."/>
            <person name="Thiagarajan M."/>
            <person name="Wortman J.R."/>
            <person name="Badger J.H."/>
            <person name="Ren Q."/>
            <person name="Amedeo P."/>
            <person name="Jones K.M."/>
            <person name="Tallon L.J."/>
            <person name="Delcher A.L."/>
            <person name="Salzberg S.L."/>
            <person name="Silva J.C."/>
            <person name="Haas B.J."/>
            <person name="Majoros W.H."/>
            <person name="Farzad M."/>
            <person name="Carlton J.M."/>
            <person name="Smith R.K. Jr."/>
            <person name="Garg J."/>
            <person name="Pearlman R.E."/>
            <person name="Karrer K.M."/>
            <person name="Sun L."/>
            <person name="Manning G."/>
            <person name="Elde N.C."/>
            <person name="Turkewitz A.P."/>
            <person name="Asai D.J."/>
            <person name="Wilkes D.E."/>
            <person name="Wang Y."/>
            <person name="Cai H."/>
            <person name="Collins K."/>
            <person name="Stewart B.A."/>
            <person name="Lee S.R."/>
            <person name="Wilamowska K."/>
            <person name="Weinberg Z."/>
            <person name="Ruzzo W.L."/>
            <person name="Wloga D."/>
            <person name="Gaertig J."/>
            <person name="Frankel J."/>
            <person name="Tsao C.-C."/>
            <person name="Gorovsky M.A."/>
            <person name="Keeling P.J."/>
            <person name="Waller R.F."/>
            <person name="Patron N.J."/>
            <person name="Cherry J.M."/>
            <person name="Stover N.A."/>
            <person name="Krieger C.J."/>
            <person name="del Toro C."/>
            <person name="Ryder H.F."/>
            <person name="Williamson S.C."/>
            <person name="Barbeau R.A."/>
            <person name="Hamilton E.P."/>
            <person name="Orias E."/>
        </authorList>
    </citation>
    <scope>NUCLEOTIDE SEQUENCE [LARGE SCALE GENOMIC DNA]</scope>
    <source>
        <strain evidence="5">SB210</strain>
    </source>
</reference>
<proteinExistence type="predicted"/>
<feature type="transmembrane region" description="Helical" evidence="2">
    <location>
        <begin position="1191"/>
        <end position="1212"/>
    </location>
</feature>
<dbReference type="STRING" id="312017.I7MJK0"/>
<dbReference type="KEGG" id="tet:TTHERM_00332120"/>
<gene>
    <name evidence="4" type="ORF">TTHERM_00332120</name>
</gene>
<evidence type="ECO:0000256" key="3">
    <source>
        <dbReference type="SAM" id="SignalP"/>
    </source>
</evidence>
<protein>
    <submittedName>
        <fullName evidence="4">Transmembrane protein, putative</fullName>
    </submittedName>
</protein>
<feature type="transmembrane region" description="Helical" evidence="2">
    <location>
        <begin position="1086"/>
        <end position="1109"/>
    </location>
</feature>
<feature type="transmembrane region" description="Helical" evidence="2">
    <location>
        <begin position="620"/>
        <end position="642"/>
    </location>
</feature>
<feature type="transmembrane region" description="Helical" evidence="2">
    <location>
        <begin position="1156"/>
        <end position="1179"/>
    </location>
</feature>